<dbReference type="EMBL" id="APAU02000162">
    <property type="protein sequence ID" value="EUB55430.1"/>
    <property type="molecule type" value="Genomic_DNA"/>
</dbReference>
<sequence length="359" mass="40358">MEADAKHDFQASAADELPFCKNSVLKASPEILSVEDDPNWYLAEQDGRKGLVPCNYISFRPNPWYMQACRRNTAEECLLETDPYTGLPVQPDGAFVVRRSESNGPGFSLSVNHLVLMTCPMTSSGARLNFACELGDVQYYLIKCREFPLIPKNNLFHEGYLKGISHKRKRASKGNWVTHAYSECAFTEPCFFASRDGQKVQHFKVLQDEMGKYFVWLRKFDSINQLIDYHRRTSISRDGFLLLVDRQPSRMISMGRGDQQSQMVQRVIARFDFNASEPEELSFHRGDVIEVLGQEDENWWRGRISNTGSTGLFPANYVDTLPPIMPNAAHLAVATATATAAGAAAAKMVSHPFSGLLRG</sequence>
<dbReference type="InterPro" id="IPR036028">
    <property type="entry name" value="SH3-like_dom_sf"/>
</dbReference>
<dbReference type="PRINTS" id="PR00401">
    <property type="entry name" value="SH2DOMAIN"/>
</dbReference>
<dbReference type="InterPro" id="IPR043539">
    <property type="entry name" value="Grb2-like"/>
</dbReference>
<dbReference type="InterPro" id="IPR036860">
    <property type="entry name" value="SH2_dom_sf"/>
</dbReference>
<evidence type="ECO:0000256" key="4">
    <source>
        <dbReference type="PROSITE-ProRule" id="PRU00192"/>
    </source>
</evidence>
<dbReference type="CDD" id="cd00174">
    <property type="entry name" value="SH3"/>
    <property type="match status" value="1"/>
</dbReference>
<accession>W6U2U7</accession>
<dbReference type="OMA" id="THAYSEC"/>
<dbReference type="KEGG" id="egl:EGR_09709"/>
<dbReference type="SUPFAM" id="SSF50044">
    <property type="entry name" value="SH3-domain"/>
    <property type="match status" value="2"/>
</dbReference>
<protein>
    <submittedName>
        <fullName evidence="7">Growth factor receptor-bound protein</fullName>
    </submittedName>
</protein>
<dbReference type="FunFam" id="2.30.30.40:FF:000072">
    <property type="entry name" value="Unconventional Myosin IB"/>
    <property type="match status" value="1"/>
</dbReference>
<organism evidence="7 8">
    <name type="scientific">Echinococcus granulosus</name>
    <name type="common">Hydatid tapeworm</name>
    <dbReference type="NCBI Taxonomy" id="6210"/>
    <lineage>
        <taxon>Eukaryota</taxon>
        <taxon>Metazoa</taxon>
        <taxon>Spiralia</taxon>
        <taxon>Lophotrochozoa</taxon>
        <taxon>Platyhelminthes</taxon>
        <taxon>Cestoda</taxon>
        <taxon>Eucestoda</taxon>
        <taxon>Cyclophyllidea</taxon>
        <taxon>Taeniidae</taxon>
        <taxon>Echinococcus</taxon>
        <taxon>Echinococcus granulosus group</taxon>
    </lineage>
</organism>
<dbReference type="RefSeq" id="XP_024346626.1">
    <property type="nucleotide sequence ID" value="XM_024498958.1"/>
</dbReference>
<gene>
    <name evidence="7" type="ORF">EGR_09709</name>
</gene>
<dbReference type="GeneID" id="36345424"/>
<feature type="domain" description="SH3" evidence="6">
    <location>
        <begin position="1"/>
        <end position="62"/>
    </location>
</feature>
<dbReference type="PROSITE" id="PS50002">
    <property type="entry name" value="SH3"/>
    <property type="match status" value="2"/>
</dbReference>
<dbReference type="Pfam" id="PF14604">
    <property type="entry name" value="SH3_9"/>
    <property type="match status" value="1"/>
</dbReference>
<dbReference type="Gene3D" id="2.30.30.40">
    <property type="entry name" value="SH3 Domains"/>
    <property type="match status" value="2"/>
</dbReference>
<dbReference type="OrthoDB" id="10255964at2759"/>
<dbReference type="AlphaFoldDB" id="W6U2U7"/>
<evidence type="ECO:0000259" key="6">
    <source>
        <dbReference type="PROSITE" id="PS50002"/>
    </source>
</evidence>
<feature type="domain" description="SH3" evidence="6">
    <location>
        <begin position="262"/>
        <end position="323"/>
    </location>
</feature>
<keyword evidence="1 4" id="KW-0728">SH3 domain</keyword>
<dbReference type="Pfam" id="PF00017">
    <property type="entry name" value="SH2"/>
    <property type="match status" value="2"/>
</dbReference>
<dbReference type="PRINTS" id="PR00452">
    <property type="entry name" value="SH3DOMAIN"/>
</dbReference>
<dbReference type="SMART" id="SM00252">
    <property type="entry name" value="SH2"/>
    <property type="match status" value="1"/>
</dbReference>
<reference evidence="7 8" key="1">
    <citation type="journal article" date="2013" name="Nat. Genet.">
        <title>The genome of the hydatid tapeworm Echinococcus granulosus.</title>
        <authorList>
            <person name="Zheng H."/>
            <person name="Zhang W."/>
            <person name="Zhang L."/>
            <person name="Zhang Z."/>
            <person name="Li J."/>
            <person name="Lu G."/>
            <person name="Zhu Y."/>
            <person name="Wang Y."/>
            <person name="Huang Y."/>
            <person name="Liu J."/>
            <person name="Kang H."/>
            <person name="Chen J."/>
            <person name="Wang L."/>
            <person name="Chen A."/>
            <person name="Yu S."/>
            <person name="Gao Z."/>
            <person name="Jin L."/>
            <person name="Gu W."/>
            <person name="Wang Z."/>
            <person name="Zhao L."/>
            <person name="Shi B."/>
            <person name="Wen H."/>
            <person name="Lin R."/>
            <person name="Jones M.K."/>
            <person name="Brejova B."/>
            <person name="Vinar T."/>
            <person name="Zhao G."/>
            <person name="McManus D.P."/>
            <person name="Chen Z."/>
            <person name="Zhou Y."/>
            <person name="Wang S."/>
        </authorList>
    </citation>
    <scope>NUCLEOTIDE SEQUENCE [LARGE SCALE GENOMIC DNA]</scope>
</reference>
<evidence type="ECO:0000256" key="2">
    <source>
        <dbReference type="ARBA" id="ARBA00022999"/>
    </source>
</evidence>
<evidence type="ECO:0000313" key="8">
    <source>
        <dbReference type="Proteomes" id="UP000019149"/>
    </source>
</evidence>
<evidence type="ECO:0000256" key="1">
    <source>
        <dbReference type="ARBA" id="ARBA00022443"/>
    </source>
</evidence>
<dbReference type="STRING" id="6210.W6U2U7"/>
<dbReference type="PROSITE" id="PS50001">
    <property type="entry name" value="SH2"/>
    <property type="match status" value="1"/>
</dbReference>
<dbReference type="Pfam" id="PF00018">
    <property type="entry name" value="SH3_1"/>
    <property type="match status" value="1"/>
</dbReference>
<evidence type="ECO:0000256" key="3">
    <source>
        <dbReference type="PROSITE-ProRule" id="PRU00191"/>
    </source>
</evidence>
<keyword evidence="8" id="KW-1185">Reference proteome</keyword>
<keyword evidence="2 3" id="KW-0727">SH2 domain</keyword>
<evidence type="ECO:0000313" key="7">
    <source>
        <dbReference type="EMBL" id="EUB55430.1"/>
    </source>
</evidence>
<keyword evidence="7" id="KW-0675">Receptor</keyword>
<comment type="caution">
    <text evidence="7">The sequence shown here is derived from an EMBL/GenBank/DDBJ whole genome shotgun (WGS) entry which is preliminary data.</text>
</comment>
<dbReference type="PANTHER" id="PTHR46037">
    <property type="entry name" value="PROTEIN ENHANCER OF SEVENLESS 2B"/>
    <property type="match status" value="1"/>
</dbReference>
<name>W6U2U7_ECHGR</name>
<dbReference type="SUPFAM" id="SSF55550">
    <property type="entry name" value="SH2 domain"/>
    <property type="match status" value="2"/>
</dbReference>
<dbReference type="Proteomes" id="UP000019149">
    <property type="component" value="Unassembled WGS sequence"/>
</dbReference>
<dbReference type="CTD" id="36345424"/>
<dbReference type="SMART" id="SM00326">
    <property type="entry name" value="SH3"/>
    <property type="match status" value="2"/>
</dbReference>
<dbReference type="InterPro" id="IPR001452">
    <property type="entry name" value="SH3_domain"/>
</dbReference>
<proteinExistence type="predicted"/>
<evidence type="ECO:0000259" key="5">
    <source>
        <dbReference type="PROSITE" id="PS50001"/>
    </source>
</evidence>
<feature type="domain" description="SH2" evidence="5">
    <location>
        <begin position="64"/>
        <end position="249"/>
    </location>
</feature>
<dbReference type="Gene3D" id="3.30.505.10">
    <property type="entry name" value="SH2 domain"/>
    <property type="match status" value="2"/>
</dbReference>
<dbReference type="InterPro" id="IPR000980">
    <property type="entry name" value="SH2"/>
</dbReference>